<proteinExistence type="predicted"/>
<organism evidence="2">
    <name type="scientific">marine sediment metagenome</name>
    <dbReference type="NCBI Taxonomy" id="412755"/>
    <lineage>
        <taxon>unclassified sequences</taxon>
        <taxon>metagenomes</taxon>
        <taxon>ecological metagenomes</taxon>
    </lineage>
</organism>
<gene>
    <name evidence="2" type="ORF">S01H1_50223</name>
</gene>
<dbReference type="InterPro" id="IPR004223">
    <property type="entry name" value="VitB12-dep_Met_synth_activ_dom"/>
</dbReference>
<dbReference type="GO" id="GO:0008705">
    <property type="term" value="F:methionine synthase activity"/>
    <property type="evidence" value="ECO:0007669"/>
    <property type="project" value="InterPro"/>
</dbReference>
<dbReference type="EMBL" id="BARS01032354">
    <property type="protein sequence ID" value="GAG27533.1"/>
    <property type="molecule type" value="Genomic_DNA"/>
</dbReference>
<name>X0WSP9_9ZZZZ</name>
<accession>X0WSP9</accession>
<evidence type="ECO:0000313" key="2">
    <source>
        <dbReference type="EMBL" id="GAG27533.1"/>
    </source>
</evidence>
<sequence length="160" mass="18030">RFVSKVLRANLDEVERVFPYVATCGRELDSIPMANDDIFGQFCRDTIKEMALVAAMSHLVTHLKEAYVLETLASMNPGSGDINVWPIEQQKNLFAFFGDVQESIGVVLTDSCLMVPNKSVSGLLYPSEDGFQSCQLCHRQKCPNRRAPFDPHLWEERFGS</sequence>
<dbReference type="Gene3D" id="3.40.109.40">
    <property type="match status" value="1"/>
</dbReference>
<feature type="domain" description="AdoMet activation" evidence="1">
    <location>
        <begin position="89"/>
        <end position="127"/>
    </location>
</feature>
<dbReference type="InterPro" id="IPR037010">
    <property type="entry name" value="VitB12-dep_Met_synth_activ_sf"/>
</dbReference>
<dbReference type="AlphaFoldDB" id="X0WSP9"/>
<reference evidence="2" key="1">
    <citation type="journal article" date="2014" name="Front. Microbiol.">
        <title>High frequency of phylogenetically diverse reductive dehalogenase-homologous genes in deep subseafloor sedimentary metagenomes.</title>
        <authorList>
            <person name="Kawai M."/>
            <person name="Futagami T."/>
            <person name="Toyoda A."/>
            <person name="Takaki Y."/>
            <person name="Nishi S."/>
            <person name="Hori S."/>
            <person name="Arai W."/>
            <person name="Tsubouchi T."/>
            <person name="Morono Y."/>
            <person name="Uchiyama I."/>
            <person name="Ito T."/>
            <person name="Fujiyama A."/>
            <person name="Inagaki F."/>
            <person name="Takami H."/>
        </authorList>
    </citation>
    <scope>NUCLEOTIDE SEQUENCE</scope>
    <source>
        <strain evidence="2">Expedition CK06-06</strain>
    </source>
</reference>
<comment type="caution">
    <text evidence="2">The sequence shown here is derived from an EMBL/GenBank/DDBJ whole genome shotgun (WGS) entry which is preliminary data.</text>
</comment>
<dbReference type="SUPFAM" id="SSF56507">
    <property type="entry name" value="Methionine synthase activation domain-like"/>
    <property type="match status" value="1"/>
</dbReference>
<feature type="non-terminal residue" evidence="2">
    <location>
        <position position="1"/>
    </location>
</feature>
<protein>
    <recommendedName>
        <fullName evidence="1">AdoMet activation domain-containing protein</fullName>
    </recommendedName>
</protein>
<dbReference type="Pfam" id="PF02965">
    <property type="entry name" value="Met_synt_B12"/>
    <property type="match status" value="1"/>
</dbReference>
<evidence type="ECO:0000259" key="1">
    <source>
        <dbReference type="Pfam" id="PF02965"/>
    </source>
</evidence>